<dbReference type="PANTHER" id="PTHR33710:SF64">
    <property type="entry name" value="ENDONUCLEASE_EXONUCLEASE_PHOSPHATASE DOMAIN-CONTAINING PROTEIN"/>
    <property type="match status" value="1"/>
</dbReference>
<dbReference type="InterPro" id="IPR020847">
    <property type="entry name" value="AP_endonuclease_F1_BS"/>
</dbReference>
<comment type="caution">
    <text evidence="2">The sequence shown here is derived from an EMBL/GenBank/DDBJ whole genome shotgun (WGS) entry which is preliminary data.</text>
</comment>
<feature type="domain" description="Endonuclease/exonuclease/phosphatase" evidence="1">
    <location>
        <begin position="2"/>
        <end position="190"/>
    </location>
</feature>
<dbReference type="PANTHER" id="PTHR33710">
    <property type="entry name" value="BNAC02G09200D PROTEIN"/>
    <property type="match status" value="1"/>
</dbReference>
<evidence type="ECO:0000259" key="1">
    <source>
        <dbReference type="Pfam" id="PF03372"/>
    </source>
</evidence>
<dbReference type="InterPro" id="IPR036691">
    <property type="entry name" value="Endo/exonu/phosph_ase_sf"/>
</dbReference>
<dbReference type="EMBL" id="JAXUIC010000007">
    <property type="protein sequence ID" value="KAK4581405.1"/>
    <property type="molecule type" value="Genomic_DNA"/>
</dbReference>
<dbReference type="Gene3D" id="3.60.10.10">
    <property type="entry name" value="Endonuclease/exonuclease/phosphatase"/>
    <property type="match status" value="1"/>
</dbReference>
<dbReference type="GO" id="GO:0003677">
    <property type="term" value="F:DNA binding"/>
    <property type="evidence" value="ECO:0007669"/>
    <property type="project" value="InterPro"/>
</dbReference>
<reference evidence="2 3" key="1">
    <citation type="journal article" date="2023" name="G3 (Bethesda)">
        <title>A haplotype-resolved chromosome-scale genome for Quercus rubra L. provides insights into the genetics of adaptive traits for red oak species.</title>
        <authorList>
            <person name="Kapoor B."/>
            <person name="Jenkins J."/>
            <person name="Schmutz J."/>
            <person name="Zhebentyayeva T."/>
            <person name="Kuelheim C."/>
            <person name="Coggeshall M."/>
            <person name="Heim C."/>
            <person name="Lasky J.R."/>
            <person name="Leites L."/>
            <person name="Islam-Faridi N."/>
            <person name="Romero-Severson J."/>
            <person name="DeLeo V.L."/>
            <person name="Lucas S.M."/>
            <person name="Lazic D."/>
            <person name="Gailing O."/>
            <person name="Carlson J."/>
            <person name="Staton M."/>
        </authorList>
    </citation>
    <scope>NUCLEOTIDE SEQUENCE [LARGE SCALE GENOMIC DNA]</scope>
    <source>
        <strain evidence="2">Pseudo-F2</strain>
    </source>
</reference>
<dbReference type="SUPFAM" id="SSF56219">
    <property type="entry name" value="DNase I-like"/>
    <property type="match status" value="1"/>
</dbReference>
<evidence type="ECO:0000313" key="2">
    <source>
        <dbReference type="EMBL" id="KAK4581405.1"/>
    </source>
</evidence>
<protein>
    <recommendedName>
        <fullName evidence="1">Endonuclease/exonuclease/phosphatase domain-containing protein</fullName>
    </recommendedName>
</protein>
<dbReference type="InterPro" id="IPR005135">
    <property type="entry name" value="Endo/exonuclease/phosphatase"/>
</dbReference>
<dbReference type="PROSITE" id="PS00726">
    <property type="entry name" value="AP_NUCLEASE_F1_1"/>
    <property type="match status" value="1"/>
</dbReference>
<dbReference type="GO" id="GO:0004519">
    <property type="term" value="F:endonuclease activity"/>
    <property type="evidence" value="ECO:0007669"/>
    <property type="project" value="InterPro"/>
</dbReference>
<accession>A0AAN7EW88</accession>
<proteinExistence type="predicted"/>
<keyword evidence="3" id="KW-1185">Reference proteome</keyword>
<organism evidence="2 3">
    <name type="scientific">Quercus rubra</name>
    <name type="common">Northern red oak</name>
    <name type="synonym">Quercus borealis</name>
    <dbReference type="NCBI Taxonomy" id="3512"/>
    <lineage>
        <taxon>Eukaryota</taxon>
        <taxon>Viridiplantae</taxon>
        <taxon>Streptophyta</taxon>
        <taxon>Embryophyta</taxon>
        <taxon>Tracheophyta</taxon>
        <taxon>Spermatophyta</taxon>
        <taxon>Magnoliopsida</taxon>
        <taxon>eudicotyledons</taxon>
        <taxon>Gunneridae</taxon>
        <taxon>Pentapetalae</taxon>
        <taxon>rosids</taxon>
        <taxon>fabids</taxon>
        <taxon>Fagales</taxon>
        <taxon>Fagaceae</taxon>
        <taxon>Quercus</taxon>
    </lineage>
</organism>
<dbReference type="GO" id="GO:0006281">
    <property type="term" value="P:DNA repair"/>
    <property type="evidence" value="ECO:0007669"/>
    <property type="project" value="InterPro"/>
</dbReference>
<sequence>MISWNVRGLNEAGKRLQIRNLLRAWRPDIVCLQETKLEWITRGVVRSIWSCPYVDWLYLGSEGAFGGDQFEWAFTGLYGPNSNKRRRKMWEELTGLISWWDVPWCLGGDFNIIRFPSERLGATTSTRAMYEFSDFISLHGLMDIPMEGGLYTWSNNSSASRIDRFLFSPLLADHFTLFAQRRLSKILSDHYPILLEGGSHRRGRTPFRFENMWLKAENFVDKVKTWWASYLFQGNPSFILAKKLAALKLDLKKWNETEFGNVTLKKQVLWNKLSDLDVREETQTFNS</sequence>
<name>A0AAN7EW88_QUERU</name>
<dbReference type="AlphaFoldDB" id="A0AAN7EW88"/>
<dbReference type="Pfam" id="PF03372">
    <property type="entry name" value="Exo_endo_phos"/>
    <property type="match status" value="1"/>
</dbReference>
<gene>
    <name evidence="2" type="ORF">RGQ29_024881</name>
</gene>
<dbReference type="Proteomes" id="UP001324115">
    <property type="component" value="Unassembled WGS sequence"/>
</dbReference>
<evidence type="ECO:0000313" key="3">
    <source>
        <dbReference type="Proteomes" id="UP001324115"/>
    </source>
</evidence>